<dbReference type="RefSeq" id="WP_289830307.1">
    <property type="nucleotide sequence ID" value="NZ_JAUEDK010000020.1"/>
</dbReference>
<proteinExistence type="predicted"/>
<dbReference type="EMBL" id="JAUEDK010000020">
    <property type="protein sequence ID" value="MDN0075667.1"/>
    <property type="molecule type" value="Genomic_DNA"/>
</dbReference>
<evidence type="ECO:0000313" key="1">
    <source>
        <dbReference type="EMBL" id="MDN0075667.1"/>
    </source>
</evidence>
<protein>
    <submittedName>
        <fullName evidence="1">Uncharacterized protein</fullName>
    </submittedName>
</protein>
<gene>
    <name evidence="1" type="ORF">QU481_12280</name>
</gene>
<keyword evidence="2" id="KW-1185">Reference proteome</keyword>
<name>A0ABT7XPG2_9NEIS</name>
<organism evidence="1 2">
    <name type="scientific">Crenobacter oryzisoli</name>
    <dbReference type="NCBI Taxonomy" id="3056844"/>
    <lineage>
        <taxon>Bacteria</taxon>
        <taxon>Pseudomonadati</taxon>
        <taxon>Pseudomonadota</taxon>
        <taxon>Betaproteobacteria</taxon>
        <taxon>Neisseriales</taxon>
        <taxon>Neisseriaceae</taxon>
        <taxon>Crenobacter</taxon>
    </lineage>
</organism>
<comment type="caution">
    <text evidence="1">The sequence shown here is derived from an EMBL/GenBank/DDBJ whole genome shotgun (WGS) entry which is preliminary data.</text>
</comment>
<dbReference type="Proteomes" id="UP001168540">
    <property type="component" value="Unassembled WGS sequence"/>
</dbReference>
<evidence type="ECO:0000313" key="2">
    <source>
        <dbReference type="Proteomes" id="UP001168540"/>
    </source>
</evidence>
<sequence>MIDKPSSIVSDSRLISGQIGLQALLSSSKQDHWGAWAAPQDSKKPS</sequence>
<accession>A0ABT7XPG2</accession>
<reference evidence="1" key="1">
    <citation type="submission" date="2023-06" db="EMBL/GenBank/DDBJ databases">
        <authorList>
            <person name="Zhang S."/>
        </authorList>
    </citation>
    <scope>NUCLEOTIDE SEQUENCE</scope>
    <source>
        <strain evidence="1">SG2303</strain>
    </source>
</reference>